<dbReference type="Proteomes" id="UP001231197">
    <property type="component" value="Unassembled WGS sequence"/>
</dbReference>
<feature type="coiled-coil region" evidence="1">
    <location>
        <begin position="640"/>
        <end position="694"/>
    </location>
</feature>
<name>A0ABT7ZWW6_9FLAO</name>
<protein>
    <submittedName>
        <fullName evidence="3">DUF349 domain-containing protein</fullName>
    </submittedName>
</protein>
<dbReference type="Pfam" id="PF03993">
    <property type="entry name" value="DUF349"/>
    <property type="match status" value="5"/>
</dbReference>
<feature type="region of interest" description="Disordered" evidence="2">
    <location>
        <begin position="1"/>
        <end position="89"/>
    </location>
</feature>
<accession>A0ABT7ZWW6</accession>
<dbReference type="EMBL" id="JASDDK010000004">
    <property type="protein sequence ID" value="MDN3493421.1"/>
    <property type="molecule type" value="Genomic_DNA"/>
</dbReference>
<sequence length="703" mass="82523">MSENDNLQDADGKKEVESIETTPTPKTTENVEIVSDSEPSEKTEEHPEKITGKTEVVADTKSATNQASEEVSNTAAKVETENNDSDANTVTEAEAEISAATQTPKDDLVDEIEASNAEDAEDESNAERHEVEEKDYHAMSMQELATELNRLLKHHKIQTISKNVNEIKSEFNAKFSELLDEKKEEFVEEGGNEIDFYYTNDTKKLFNALYKDYKQSIGAYYKEREQNLKSNLDNRLQIIEDIKGLLSVEENMGTTYKTFKELQDKWRNAGPIPRDKYNNAWNTYHHHVERFYDFLHLNNDLRDMDFKHNYDQKLKIIERAEELAQDENTNRSFRELQVLHKLWKEELGPVGKEHREAIWERFSNATKAIHDKRQAYYADMDKAHEKNLERKEEIIAKIVNIANDQANSHSAWQKKIKEIEALRDAFFKAGKVPIKVNEATWTKFKEAVRTFNRGKNKFYKELKKDQYDNLKKKKELIQIAEDHKDSEDFKKVTPMMKKIQNDWKKIGHVPRRDSDKIWKQFKKACNHYFDRMHAERKAQDRHLYDAFDKKVKLLEALKTLELSDDPKANIETLKSRISEWKEIGHVPQNKRYIDGKFYKAIDDAFDKLKMDKSKLEMIKFDSKLENLANPDDTRLLDNEYNFIKKRMSEIKSDINQLENNLQFFSNVKSDNPLVKDVHKNIANHKKELDTWKKKLSKVRGMYS</sequence>
<gene>
    <name evidence="3" type="ORF">QMA06_11875</name>
</gene>
<evidence type="ECO:0000313" key="4">
    <source>
        <dbReference type="Proteomes" id="UP001231197"/>
    </source>
</evidence>
<proteinExistence type="predicted"/>
<evidence type="ECO:0000256" key="1">
    <source>
        <dbReference type="SAM" id="Coils"/>
    </source>
</evidence>
<keyword evidence="1" id="KW-0175">Coiled coil</keyword>
<feature type="compositionally biased region" description="Basic and acidic residues" evidence="2">
    <location>
        <begin position="39"/>
        <end position="58"/>
    </location>
</feature>
<reference evidence="3 4" key="1">
    <citation type="journal article" date="2023" name="Int. J. Syst. Evol. Microbiol.">
        <title>Winogradskyella bathintestinalis sp. nov., isolated from the intestine of the deep-sea loosejaw dragonfish, Malacosteus niger.</title>
        <authorList>
            <person name="Uniacke-Lowe S."/>
            <person name="Johnson C.N."/>
            <person name="Stanton C."/>
            <person name="Hill C."/>
            <person name="Ross P."/>
        </authorList>
    </citation>
    <scope>NUCLEOTIDE SEQUENCE [LARGE SCALE GENOMIC DNA]</scope>
    <source>
        <strain evidence="3 4">APC 3343</strain>
    </source>
</reference>
<evidence type="ECO:0000313" key="3">
    <source>
        <dbReference type="EMBL" id="MDN3493421.1"/>
    </source>
</evidence>
<dbReference type="RefSeq" id="WP_290207079.1">
    <property type="nucleotide sequence ID" value="NZ_JASDDK010000004.1"/>
</dbReference>
<dbReference type="InterPro" id="IPR007139">
    <property type="entry name" value="DUF349"/>
</dbReference>
<organism evidence="3 4">
    <name type="scientific">Winogradskyella bathintestinalis</name>
    <dbReference type="NCBI Taxonomy" id="3035208"/>
    <lineage>
        <taxon>Bacteria</taxon>
        <taxon>Pseudomonadati</taxon>
        <taxon>Bacteroidota</taxon>
        <taxon>Flavobacteriia</taxon>
        <taxon>Flavobacteriales</taxon>
        <taxon>Flavobacteriaceae</taxon>
        <taxon>Winogradskyella</taxon>
    </lineage>
</organism>
<feature type="compositionally biased region" description="Polar residues" evidence="2">
    <location>
        <begin position="61"/>
        <end position="75"/>
    </location>
</feature>
<feature type="compositionally biased region" description="Polar residues" evidence="2">
    <location>
        <begin position="19"/>
        <end position="30"/>
    </location>
</feature>
<comment type="caution">
    <text evidence="3">The sequence shown here is derived from an EMBL/GenBank/DDBJ whole genome shotgun (WGS) entry which is preliminary data.</text>
</comment>
<keyword evidence="4" id="KW-1185">Reference proteome</keyword>
<evidence type="ECO:0000256" key="2">
    <source>
        <dbReference type="SAM" id="MobiDB-lite"/>
    </source>
</evidence>